<feature type="compositionally biased region" description="Acidic residues" evidence="1">
    <location>
        <begin position="429"/>
        <end position="438"/>
    </location>
</feature>
<dbReference type="SUPFAM" id="SSF46689">
    <property type="entry name" value="Homeodomain-like"/>
    <property type="match status" value="1"/>
</dbReference>
<evidence type="ECO:0000313" key="4">
    <source>
        <dbReference type="EMBL" id="KAI5065290.1"/>
    </source>
</evidence>
<dbReference type="InterPro" id="IPR017930">
    <property type="entry name" value="Myb_dom"/>
</dbReference>
<accession>A0A9D4Z8Z7</accession>
<dbReference type="PANTHER" id="PTHR46993">
    <property type="entry name" value="MYB TRANSCRIPTION FACTOR"/>
    <property type="match status" value="1"/>
</dbReference>
<proteinExistence type="predicted"/>
<gene>
    <name evidence="4" type="ORF">GOP47_0019985</name>
</gene>
<dbReference type="SMART" id="SM00717">
    <property type="entry name" value="SANT"/>
    <property type="match status" value="1"/>
</dbReference>
<reference evidence="4" key="1">
    <citation type="submission" date="2021-01" db="EMBL/GenBank/DDBJ databases">
        <title>Adiantum capillus-veneris genome.</title>
        <authorList>
            <person name="Fang Y."/>
            <person name="Liao Q."/>
        </authorList>
    </citation>
    <scope>NUCLEOTIDE SEQUENCE</scope>
    <source>
        <strain evidence="4">H3</strain>
        <tissue evidence="4">Leaf</tissue>
    </source>
</reference>
<dbReference type="Pfam" id="PF00249">
    <property type="entry name" value="Myb_DNA-binding"/>
    <property type="match status" value="1"/>
</dbReference>
<feature type="compositionally biased region" description="Basic and acidic residues" evidence="1">
    <location>
        <begin position="330"/>
        <end position="342"/>
    </location>
</feature>
<dbReference type="AlphaFoldDB" id="A0A9D4Z8Z7"/>
<feature type="region of interest" description="Disordered" evidence="1">
    <location>
        <begin position="412"/>
        <end position="449"/>
    </location>
</feature>
<dbReference type="Gene3D" id="1.10.246.220">
    <property type="match status" value="1"/>
</dbReference>
<evidence type="ECO:0000259" key="2">
    <source>
        <dbReference type="PROSITE" id="PS50090"/>
    </source>
</evidence>
<dbReference type="OrthoDB" id="608866at2759"/>
<feature type="domain" description="HTH myb-type" evidence="3">
    <location>
        <begin position="628"/>
        <end position="688"/>
    </location>
</feature>
<dbReference type="InterPro" id="IPR001005">
    <property type="entry name" value="SANT/Myb"/>
</dbReference>
<dbReference type="PROSITE" id="PS51294">
    <property type="entry name" value="HTH_MYB"/>
    <property type="match status" value="1"/>
</dbReference>
<evidence type="ECO:0000259" key="3">
    <source>
        <dbReference type="PROSITE" id="PS51294"/>
    </source>
</evidence>
<organism evidence="4 5">
    <name type="scientific">Adiantum capillus-veneris</name>
    <name type="common">Maidenhair fern</name>
    <dbReference type="NCBI Taxonomy" id="13818"/>
    <lineage>
        <taxon>Eukaryota</taxon>
        <taxon>Viridiplantae</taxon>
        <taxon>Streptophyta</taxon>
        <taxon>Embryophyta</taxon>
        <taxon>Tracheophyta</taxon>
        <taxon>Polypodiopsida</taxon>
        <taxon>Polypodiidae</taxon>
        <taxon>Polypodiales</taxon>
        <taxon>Pteridineae</taxon>
        <taxon>Pteridaceae</taxon>
        <taxon>Vittarioideae</taxon>
        <taxon>Adiantum</taxon>
    </lineage>
</organism>
<keyword evidence="5" id="KW-1185">Reference proteome</keyword>
<name>A0A9D4Z8Z7_ADICA</name>
<dbReference type="CDD" id="cd11660">
    <property type="entry name" value="SANT_TRF"/>
    <property type="match status" value="1"/>
</dbReference>
<comment type="caution">
    <text evidence="4">The sequence shown here is derived from an EMBL/GenBank/DDBJ whole genome shotgun (WGS) entry which is preliminary data.</text>
</comment>
<sequence>MSVQAAYRALMEGGAPSKEDVIMQGMCKEWIWEFLLKHCSNSCLLRALAAAYPLPDSSIHLKRLLLLKSLSFDLSEDNLTDRTLETMSALSSLYRSEHRASHFQVPVTDSNGNTVLYQFSLWMLHLAVRVECTIQYLRAESDDWPKFYESLEKYWSNVAGDTEEPEHSEDADDEDRDVHKQLKEELWAVMKQPELRHNLLKTRKREFVVRMMQSFLNDAWLDVGLVFLEGVAQNLKEGVYVPDGFSMGDLLGTREGVLESEKLPPVRPLEVSAVEALAEGFQKARGSVADGPMGVFERRKDADETVKPQEEANVSILNKYGKSKLVDGSTSKELEKEPDVGGRHPARKHARISLGCPTENTDDHLDIVLPRKRKIPTSLQKKKTEVTLPSVSRDVLQAEKTVQSRVTRASSLINKSHLSMGEKPRDEGVQDLEEEEQEGLSPPPWAGSPCLNETITARKRPILAPLCLDTNKNVTVCGNVSLESPVILKAQIELKDGQASLNAVVQDPLPEALKIAEEAAKISGLVEQARERTFSGNDVNQGMQPLSENVNINIAQDRGVMQGPPDRRSKKSIMDRNPTAHTVEWETSDDIADSSDDRSPSNSRHIRLPKLQTRQSFARQGGIAARNEPRRRKFRRWNLEEESVLRKEVERYGKGHWKHILQKHKAIFEGRTEVDLKDKWRNIEKREGIS</sequence>
<feature type="domain" description="Myb-like" evidence="2">
    <location>
        <begin position="629"/>
        <end position="684"/>
    </location>
</feature>
<feature type="region of interest" description="Disordered" evidence="1">
    <location>
        <begin position="327"/>
        <end position="363"/>
    </location>
</feature>
<protein>
    <submittedName>
        <fullName evidence="4">Uncharacterized protein</fullName>
    </submittedName>
</protein>
<dbReference type="Proteomes" id="UP000886520">
    <property type="component" value="Chromosome 19"/>
</dbReference>
<dbReference type="PANTHER" id="PTHR46993:SF6">
    <property type="entry name" value="MYB TRANSCRIPTION FACTOR"/>
    <property type="match status" value="1"/>
</dbReference>
<feature type="region of interest" description="Disordered" evidence="1">
    <location>
        <begin position="558"/>
        <end position="605"/>
    </location>
</feature>
<evidence type="ECO:0000313" key="5">
    <source>
        <dbReference type="Proteomes" id="UP000886520"/>
    </source>
</evidence>
<dbReference type="PROSITE" id="PS50090">
    <property type="entry name" value="MYB_LIKE"/>
    <property type="match status" value="1"/>
</dbReference>
<dbReference type="EMBL" id="JABFUD020000019">
    <property type="protein sequence ID" value="KAI5065290.1"/>
    <property type="molecule type" value="Genomic_DNA"/>
</dbReference>
<dbReference type="InterPro" id="IPR009057">
    <property type="entry name" value="Homeodomain-like_sf"/>
</dbReference>
<evidence type="ECO:0000256" key="1">
    <source>
        <dbReference type="SAM" id="MobiDB-lite"/>
    </source>
</evidence>